<evidence type="ECO:0000313" key="10">
    <source>
        <dbReference type="Proteomes" id="UP000231092"/>
    </source>
</evidence>
<comment type="caution">
    <text evidence="9">The sequence shown here is derived from an EMBL/GenBank/DDBJ whole genome shotgun (WGS) entry which is preliminary data.</text>
</comment>
<evidence type="ECO:0000256" key="5">
    <source>
        <dbReference type="ARBA" id="ARBA00022989"/>
    </source>
</evidence>
<dbReference type="PANTHER" id="PTHR30193">
    <property type="entry name" value="ABC TRANSPORTER PERMEASE PROTEIN"/>
    <property type="match status" value="1"/>
</dbReference>
<evidence type="ECO:0000256" key="3">
    <source>
        <dbReference type="ARBA" id="ARBA00022475"/>
    </source>
</evidence>
<dbReference type="InterPro" id="IPR000515">
    <property type="entry name" value="MetI-like"/>
</dbReference>
<evidence type="ECO:0000256" key="1">
    <source>
        <dbReference type="ARBA" id="ARBA00004651"/>
    </source>
</evidence>
<gene>
    <name evidence="9" type="ORF">H171_1142</name>
</gene>
<feature type="transmembrane region" description="Helical" evidence="7">
    <location>
        <begin position="127"/>
        <end position="147"/>
    </location>
</feature>
<reference evidence="9 10" key="1">
    <citation type="submission" date="2017-11" db="EMBL/GenBank/DDBJ databases">
        <title>Understudied soil microbes with underappreciated capabilities: Untangling the Clostridium saccharolyticum group.</title>
        <authorList>
            <person name="Leschine S."/>
        </authorList>
    </citation>
    <scope>NUCLEOTIDE SEQUENCE [LARGE SCALE GENOMIC DNA]</scope>
    <source>
        <strain evidence="9 10">18A</strain>
    </source>
</reference>
<organism evidence="9 10">
    <name type="scientific">[Clostridium] celerecrescens 18A</name>
    <dbReference type="NCBI Taxonomy" id="1286362"/>
    <lineage>
        <taxon>Bacteria</taxon>
        <taxon>Bacillati</taxon>
        <taxon>Bacillota</taxon>
        <taxon>Clostridia</taxon>
        <taxon>Lachnospirales</taxon>
        <taxon>Lachnospiraceae</taxon>
        <taxon>Lacrimispora</taxon>
    </lineage>
</organism>
<keyword evidence="2 7" id="KW-0813">Transport</keyword>
<feature type="transmembrane region" description="Helical" evidence="7">
    <location>
        <begin position="29"/>
        <end position="52"/>
    </location>
</feature>
<evidence type="ECO:0000256" key="7">
    <source>
        <dbReference type="RuleBase" id="RU363032"/>
    </source>
</evidence>
<evidence type="ECO:0000256" key="4">
    <source>
        <dbReference type="ARBA" id="ARBA00022692"/>
    </source>
</evidence>
<feature type="transmembrane region" description="Helical" evidence="7">
    <location>
        <begin position="179"/>
        <end position="199"/>
    </location>
</feature>
<dbReference type="CDD" id="cd06261">
    <property type="entry name" value="TM_PBP2"/>
    <property type="match status" value="1"/>
</dbReference>
<dbReference type="PANTHER" id="PTHR30193:SF37">
    <property type="entry name" value="INNER MEMBRANE ABC TRANSPORTER PERMEASE PROTEIN YCJO"/>
    <property type="match status" value="1"/>
</dbReference>
<keyword evidence="5 7" id="KW-1133">Transmembrane helix</keyword>
<feature type="transmembrane region" description="Helical" evidence="7">
    <location>
        <begin position="220"/>
        <end position="242"/>
    </location>
</feature>
<feature type="transmembrane region" description="Helical" evidence="7">
    <location>
        <begin position="280"/>
        <end position="304"/>
    </location>
</feature>
<accession>A0A2M8Z2K7</accession>
<name>A0A2M8Z2K7_9FIRM</name>
<keyword evidence="4 7" id="KW-0812">Transmembrane</keyword>
<keyword evidence="3" id="KW-1003">Cell membrane</keyword>
<feature type="transmembrane region" description="Helical" evidence="7">
    <location>
        <begin position="94"/>
        <end position="115"/>
    </location>
</feature>
<dbReference type="AlphaFoldDB" id="A0A2M8Z2K7"/>
<comment type="similarity">
    <text evidence="7">Belongs to the binding-protein-dependent transport system permease family.</text>
</comment>
<dbReference type="GO" id="GO:0055085">
    <property type="term" value="P:transmembrane transport"/>
    <property type="evidence" value="ECO:0007669"/>
    <property type="project" value="InterPro"/>
</dbReference>
<dbReference type="EMBL" id="PGET01000001">
    <property type="protein sequence ID" value="PJJ27672.1"/>
    <property type="molecule type" value="Genomic_DNA"/>
</dbReference>
<dbReference type="PROSITE" id="PS50928">
    <property type="entry name" value="ABC_TM1"/>
    <property type="match status" value="1"/>
</dbReference>
<protein>
    <submittedName>
        <fullName evidence="9">Raffinose/stachyose/melibiose transport system permease protein</fullName>
    </submittedName>
</protein>
<proteinExistence type="inferred from homology"/>
<evidence type="ECO:0000256" key="2">
    <source>
        <dbReference type="ARBA" id="ARBA00022448"/>
    </source>
</evidence>
<feature type="domain" description="ABC transmembrane type-1" evidence="8">
    <location>
        <begin position="90"/>
        <end position="303"/>
    </location>
</feature>
<keyword evidence="6 7" id="KW-0472">Membrane</keyword>
<evidence type="ECO:0000256" key="6">
    <source>
        <dbReference type="ARBA" id="ARBA00023136"/>
    </source>
</evidence>
<dbReference type="Proteomes" id="UP000231092">
    <property type="component" value="Unassembled WGS sequence"/>
</dbReference>
<dbReference type="GO" id="GO:0005886">
    <property type="term" value="C:plasma membrane"/>
    <property type="evidence" value="ECO:0007669"/>
    <property type="project" value="UniProtKB-SubCell"/>
</dbReference>
<dbReference type="InterPro" id="IPR035906">
    <property type="entry name" value="MetI-like_sf"/>
</dbReference>
<dbReference type="SUPFAM" id="SSF161098">
    <property type="entry name" value="MetI-like"/>
    <property type="match status" value="1"/>
</dbReference>
<sequence>MAECMLQRPHSGSSSVKRSDYMSKQNKHIGIITLFVLPALLFYGTFNVVGIVRTFIYSFMDWKGISANRTFAGFGNYIELFGDSLFWNAMLNNVILVIVSVAVQLPGALLLALLINQELKGTRFFRTVFFMPMLLSTVATGIMWILFYDPYFGLIASLMQKLGLKCIAFLEGRSSMPSILFVICWQFIPFYMIILKAGLTNIPTDIYEAARIDGANGKQCFWKITLPLLVPTLRSAAVLQLVGSLKYFDLFYVMMGGAPNRATELMATYMYKKGFTEFRMGYASAIAASMFILCFAIACMFLYITRDKEAA</sequence>
<dbReference type="Gene3D" id="1.10.3720.10">
    <property type="entry name" value="MetI-like"/>
    <property type="match status" value="1"/>
</dbReference>
<comment type="subcellular location">
    <subcellularLocation>
        <location evidence="1 7">Cell membrane</location>
        <topology evidence="1 7">Multi-pass membrane protein</topology>
    </subcellularLocation>
</comment>
<evidence type="ECO:0000259" key="8">
    <source>
        <dbReference type="PROSITE" id="PS50928"/>
    </source>
</evidence>
<evidence type="ECO:0000313" key="9">
    <source>
        <dbReference type="EMBL" id="PJJ27672.1"/>
    </source>
</evidence>
<dbReference type="Pfam" id="PF00528">
    <property type="entry name" value="BPD_transp_1"/>
    <property type="match status" value="1"/>
</dbReference>
<dbReference type="InterPro" id="IPR051393">
    <property type="entry name" value="ABC_transporter_permease"/>
</dbReference>